<evidence type="ECO:0000313" key="3">
    <source>
        <dbReference type="Proteomes" id="UP000593565"/>
    </source>
</evidence>
<accession>A0A7J6BDC2</accession>
<keyword evidence="3" id="KW-1185">Reference proteome</keyword>
<name>A0A7J6BDC2_AMEME</name>
<feature type="region of interest" description="Disordered" evidence="1">
    <location>
        <begin position="77"/>
        <end position="99"/>
    </location>
</feature>
<evidence type="ECO:0000313" key="2">
    <source>
        <dbReference type="EMBL" id="KAF4091748.1"/>
    </source>
</evidence>
<gene>
    <name evidence="2" type="ORF">AMELA_G00040990</name>
</gene>
<proteinExistence type="predicted"/>
<feature type="compositionally biased region" description="Basic and acidic residues" evidence="1">
    <location>
        <begin position="77"/>
        <end position="92"/>
    </location>
</feature>
<sequence length="99" mass="10972">MVIRRSHPSIHPSIHPLYRLSFSGLRGTWSLSQGASATRRGTPWTGCQSITGHSYTTDTLDTPISLPCMSLDWGRKPEYREETPTARGEHANSAHTGPR</sequence>
<comment type="caution">
    <text evidence="2">The sequence shown here is derived from an EMBL/GenBank/DDBJ whole genome shotgun (WGS) entry which is preliminary data.</text>
</comment>
<dbReference type="AlphaFoldDB" id="A0A7J6BDC2"/>
<reference evidence="2 3" key="1">
    <citation type="submission" date="2020-02" db="EMBL/GenBank/DDBJ databases">
        <title>A chromosome-scale genome assembly of the black bullhead catfish (Ameiurus melas).</title>
        <authorList>
            <person name="Wen M."/>
            <person name="Zham M."/>
            <person name="Cabau C."/>
            <person name="Klopp C."/>
            <person name="Donnadieu C."/>
            <person name="Roques C."/>
            <person name="Bouchez O."/>
            <person name="Lampietro C."/>
            <person name="Jouanno E."/>
            <person name="Herpin A."/>
            <person name="Louis A."/>
            <person name="Berthelot C."/>
            <person name="Parey E."/>
            <person name="Roest-Crollius H."/>
            <person name="Braasch I."/>
            <person name="Postlethwait J."/>
            <person name="Robinson-Rechavi M."/>
            <person name="Echchiki A."/>
            <person name="Begum T."/>
            <person name="Montfort J."/>
            <person name="Schartl M."/>
            <person name="Bobe J."/>
            <person name="Guiguen Y."/>
        </authorList>
    </citation>
    <scope>NUCLEOTIDE SEQUENCE [LARGE SCALE GENOMIC DNA]</scope>
    <source>
        <strain evidence="2">M_S1</strain>
        <tissue evidence="2">Blood</tissue>
    </source>
</reference>
<dbReference type="Proteomes" id="UP000593565">
    <property type="component" value="Unassembled WGS sequence"/>
</dbReference>
<evidence type="ECO:0000256" key="1">
    <source>
        <dbReference type="SAM" id="MobiDB-lite"/>
    </source>
</evidence>
<dbReference type="EMBL" id="JAAGNN010000003">
    <property type="protein sequence ID" value="KAF4091748.1"/>
    <property type="molecule type" value="Genomic_DNA"/>
</dbReference>
<organism evidence="2 3">
    <name type="scientific">Ameiurus melas</name>
    <name type="common">Black bullhead</name>
    <name type="synonym">Silurus melas</name>
    <dbReference type="NCBI Taxonomy" id="219545"/>
    <lineage>
        <taxon>Eukaryota</taxon>
        <taxon>Metazoa</taxon>
        <taxon>Chordata</taxon>
        <taxon>Craniata</taxon>
        <taxon>Vertebrata</taxon>
        <taxon>Euteleostomi</taxon>
        <taxon>Actinopterygii</taxon>
        <taxon>Neopterygii</taxon>
        <taxon>Teleostei</taxon>
        <taxon>Ostariophysi</taxon>
        <taxon>Siluriformes</taxon>
        <taxon>Ictaluridae</taxon>
        <taxon>Ameiurus</taxon>
    </lineage>
</organism>
<protein>
    <submittedName>
        <fullName evidence="2">Uncharacterized protein</fullName>
    </submittedName>
</protein>